<organism evidence="2 3">
    <name type="scientific">Prunus dulcis</name>
    <name type="common">Almond</name>
    <name type="synonym">Amygdalus dulcis</name>
    <dbReference type="NCBI Taxonomy" id="3755"/>
    <lineage>
        <taxon>Eukaryota</taxon>
        <taxon>Viridiplantae</taxon>
        <taxon>Streptophyta</taxon>
        <taxon>Embryophyta</taxon>
        <taxon>Tracheophyta</taxon>
        <taxon>Spermatophyta</taxon>
        <taxon>Magnoliopsida</taxon>
        <taxon>eudicotyledons</taxon>
        <taxon>Gunneridae</taxon>
        <taxon>Pentapetalae</taxon>
        <taxon>rosids</taxon>
        <taxon>fabids</taxon>
        <taxon>Rosales</taxon>
        <taxon>Rosaceae</taxon>
        <taxon>Amygdaloideae</taxon>
        <taxon>Amygdaleae</taxon>
        <taxon>Prunus</taxon>
    </lineage>
</organism>
<evidence type="ECO:0000313" key="4">
    <source>
        <dbReference type="Proteomes" id="UP001054821"/>
    </source>
</evidence>
<sequence>MPTLTPFKGDSDPESHLKHFRSVMILYKGNDALICKVFAMTVRGSSPRLVSYLSAQVYHQLQRKPAERKCLSKKWALKRSQRGWRSIRLISIAWCGRVEMMMLGLERLVLNLKSKLRSLKVNKKPYDKIEKSESMRVEIRSKKARKLIEKTLKVADSPKSKTFAFL</sequence>
<proteinExistence type="predicted"/>
<dbReference type="AlphaFoldDB" id="A0A5E4EW94"/>
<accession>A0A5E4EW94</accession>
<reference evidence="3" key="2">
    <citation type="journal article" date="2020" name="Plant J.">
        <title>Transposons played a major role in the diversification between the closely related almond and peach genomes: results from the almond genome sequence.</title>
        <authorList>
            <person name="Alioto T."/>
            <person name="Alexiou K.G."/>
            <person name="Bardil A."/>
            <person name="Barteri F."/>
            <person name="Castanera R."/>
            <person name="Cruz F."/>
            <person name="Dhingra A."/>
            <person name="Duval H."/>
            <person name="Fernandez I Marti A."/>
            <person name="Frias L."/>
            <person name="Galan B."/>
            <person name="Garcia J.L."/>
            <person name="Howad W."/>
            <person name="Gomez-Garrido J."/>
            <person name="Gut M."/>
            <person name="Julca I."/>
            <person name="Morata J."/>
            <person name="Puigdomenech P."/>
            <person name="Ribeca P."/>
            <person name="Rubio Cabetas M.J."/>
            <person name="Vlasova A."/>
            <person name="Wirthensohn M."/>
            <person name="Garcia-Mas J."/>
            <person name="Gabaldon T."/>
            <person name="Casacuberta J.M."/>
            <person name="Arus P."/>
        </authorList>
    </citation>
    <scope>NUCLEOTIDE SEQUENCE [LARGE SCALE GENOMIC DNA]</scope>
    <source>
        <strain evidence="3">cv. Texas</strain>
    </source>
</reference>
<evidence type="ECO:0000313" key="1">
    <source>
        <dbReference type="EMBL" id="KAI5340623.1"/>
    </source>
</evidence>
<evidence type="ECO:0000313" key="2">
    <source>
        <dbReference type="EMBL" id="VVA19079.1"/>
    </source>
</evidence>
<dbReference type="EMBL" id="JAJFAZ020000003">
    <property type="protein sequence ID" value="KAI5340623.1"/>
    <property type="molecule type" value="Genomic_DNA"/>
</dbReference>
<dbReference type="Proteomes" id="UP000327085">
    <property type="component" value="Chromosome 3"/>
</dbReference>
<dbReference type="EMBL" id="CABIKO010000034">
    <property type="protein sequence ID" value="VVA19079.1"/>
    <property type="molecule type" value="Genomic_DNA"/>
</dbReference>
<reference evidence="1 4" key="3">
    <citation type="journal article" date="2022" name="G3 (Bethesda)">
        <title>Whole-genome sequence and methylome profiling of the almond [Prunus dulcis (Mill.) D.A. Webb] cultivar 'Nonpareil'.</title>
        <authorList>
            <person name="D'Amico-Willman K.M."/>
            <person name="Ouma W.Z."/>
            <person name="Meulia T."/>
            <person name="Sideli G.M."/>
            <person name="Gradziel T.M."/>
            <person name="Fresnedo-Ramirez J."/>
        </authorList>
    </citation>
    <scope>NUCLEOTIDE SEQUENCE [LARGE SCALE GENOMIC DNA]</scope>
    <source>
        <strain evidence="1">Clone GOH B32 T37-40</strain>
    </source>
</reference>
<keyword evidence="4" id="KW-1185">Reference proteome</keyword>
<dbReference type="InParanoid" id="A0A5E4EW94"/>
<gene>
    <name evidence="2" type="ORF">ALMOND_2B023807</name>
    <name evidence="1" type="ORF">L3X38_019897</name>
</gene>
<dbReference type="PANTHER" id="PTHR34563">
    <property type="entry name" value="BNACNNG33880D PROTEIN"/>
    <property type="match status" value="1"/>
</dbReference>
<dbReference type="Proteomes" id="UP001054821">
    <property type="component" value="Chromosome 3"/>
</dbReference>
<reference evidence="2" key="1">
    <citation type="submission" date="2019-07" db="EMBL/GenBank/DDBJ databases">
        <authorList>
            <person name="Alioto T."/>
            <person name="Alioto T."/>
            <person name="Gomez Garrido J."/>
        </authorList>
    </citation>
    <scope>NUCLEOTIDE SEQUENCE</scope>
</reference>
<evidence type="ECO:0000313" key="3">
    <source>
        <dbReference type="Proteomes" id="UP000327085"/>
    </source>
</evidence>
<name>A0A5E4EW94_PRUDU</name>
<protein>
    <submittedName>
        <fullName evidence="2">PREDICTED: PRUPE_3G242600</fullName>
    </submittedName>
</protein>
<dbReference type="PANTHER" id="PTHR34563:SF9">
    <property type="entry name" value="MADS-BOX DOMAIN-CONTAINING PROTEIN"/>
    <property type="match status" value="1"/>
</dbReference>
<dbReference type="Gramene" id="VVA19079">
    <property type="protein sequence ID" value="VVA19079"/>
    <property type="gene ID" value="Prudul26B023807"/>
</dbReference>